<evidence type="ECO:0000256" key="2">
    <source>
        <dbReference type="SAM" id="Coils"/>
    </source>
</evidence>
<dbReference type="InterPro" id="IPR040357">
    <property type="entry name" value="Vma22/CCDC115"/>
</dbReference>
<dbReference type="PANTHER" id="PTHR31996:SF2">
    <property type="entry name" value="COILED-COIL DOMAIN-CONTAINING PROTEIN 115"/>
    <property type="match status" value="1"/>
</dbReference>
<dbReference type="Proteomes" id="UP000278143">
    <property type="component" value="Unassembled WGS sequence"/>
</dbReference>
<feature type="region of interest" description="Disordered" evidence="3">
    <location>
        <begin position="83"/>
        <end position="111"/>
    </location>
</feature>
<evidence type="ECO:0000313" key="5">
    <source>
        <dbReference type="Proteomes" id="UP000278143"/>
    </source>
</evidence>
<evidence type="ECO:0000313" key="4">
    <source>
        <dbReference type="EMBL" id="RKP28160.1"/>
    </source>
</evidence>
<keyword evidence="2" id="KW-0175">Coiled coil</keyword>
<evidence type="ECO:0000256" key="1">
    <source>
        <dbReference type="ARBA" id="ARBA00093634"/>
    </source>
</evidence>
<proteinExistence type="predicted"/>
<protein>
    <recommendedName>
        <fullName evidence="1">Vacuolar ATPase assembly protein VMA22</fullName>
    </recommendedName>
</protein>
<dbReference type="EMBL" id="KZ989114">
    <property type="protein sequence ID" value="RKP28160.1"/>
    <property type="molecule type" value="Genomic_DNA"/>
</dbReference>
<name>A0A4P9Z8T3_9FUNG</name>
<accession>A0A4P9Z8T3</accession>
<dbReference type="OrthoDB" id="408631at2759"/>
<dbReference type="GO" id="GO:0051082">
    <property type="term" value="F:unfolded protein binding"/>
    <property type="evidence" value="ECO:0007669"/>
    <property type="project" value="TreeGrafter"/>
</dbReference>
<dbReference type="AlphaFoldDB" id="A0A4P9Z8T3"/>
<feature type="coiled-coil region" evidence="2">
    <location>
        <begin position="228"/>
        <end position="255"/>
    </location>
</feature>
<dbReference type="PANTHER" id="PTHR31996">
    <property type="entry name" value="COILED-COIL DOMAIN-CONTAINING PROTEIN 115"/>
    <property type="match status" value="1"/>
</dbReference>
<feature type="compositionally biased region" description="Acidic residues" evidence="3">
    <location>
        <begin position="87"/>
        <end position="96"/>
    </location>
</feature>
<keyword evidence="5" id="KW-1185">Reference proteome</keyword>
<dbReference type="GO" id="GO:0070072">
    <property type="term" value="P:vacuolar proton-transporting V-type ATPase complex assembly"/>
    <property type="evidence" value="ECO:0007669"/>
    <property type="project" value="InterPro"/>
</dbReference>
<evidence type="ECO:0000256" key="3">
    <source>
        <dbReference type="SAM" id="MobiDB-lite"/>
    </source>
</evidence>
<organism evidence="4 5">
    <name type="scientific">Syncephalis pseudoplumigaleata</name>
    <dbReference type="NCBI Taxonomy" id="1712513"/>
    <lineage>
        <taxon>Eukaryota</taxon>
        <taxon>Fungi</taxon>
        <taxon>Fungi incertae sedis</taxon>
        <taxon>Zoopagomycota</taxon>
        <taxon>Zoopagomycotina</taxon>
        <taxon>Zoopagomycetes</taxon>
        <taxon>Zoopagales</taxon>
        <taxon>Piptocephalidaceae</taxon>
        <taxon>Syncephalis</taxon>
    </lineage>
</organism>
<reference evidence="5" key="1">
    <citation type="journal article" date="2018" name="Nat. Microbiol.">
        <title>Leveraging single-cell genomics to expand the fungal tree of life.</title>
        <authorList>
            <person name="Ahrendt S.R."/>
            <person name="Quandt C.A."/>
            <person name="Ciobanu D."/>
            <person name="Clum A."/>
            <person name="Salamov A."/>
            <person name="Andreopoulos B."/>
            <person name="Cheng J.F."/>
            <person name="Woyke T."/>
            <person name="Pelin A."/>
            <person name="Henrissat B."/>
            <person name="Reynolds N.K."/>
            <person name="Benny G.L."/>
            <person name="Smith M.E."/>
            <person name="James T.Y."/>
            <person name="Grigoriev I.V."/>
        </authorList>
    </citation>
    <scope>NUCLEOTIDE SEQUENCE [LARGE SCALE GENOMIC DNA]</scope>
    <source>
        <strain evidence="5">Benny S71-1</strain>
    </source>
</reference>
<sequence length="289" mass="30437">MERLCEQLDALLVEHLELGFLQLTQAKFIMGSRHLSSSQYDRRMLASLTVQTAEEDAEQVADAADAGPVSTAYFQLRAKPFEMPVADNDDGDDSDGDGSGSTSYRNVMGEPATAIEIHSPTALTSRHRMDMGASSSLATHAAGGTAASGGGGAAVTPMHGASDVKGASSIYHGAVAPPKKEAFRMTRMRTWTAAGRRDPVTWYGVLVPGALRAAQTQFRQGITDMVHLASLRANILAHEARIAQLLAQKQQWQQEALASTMPAACGQEEGASIYMAGDVTVDMGGGGGA</sequence>
<gene>
    <name evidence="4" type="ORF">SYNPS1DRAFT_20500</name>
</gene>